<protein>
    <submittedName>
        <fullName evidence="3">Extracellular solute-binding protein</fullName>
    </submittedName>
</protein>
<feature type="compositionally biased region" description="Basic and acidic residues" evidence="1">
    <location>
        <begin position="47"/>
        <end position="68"/>
    </location>
</feature>
<dbReference type="Pfam" id="PF01547">
    <property type="entry name" value="SBP_bac_1"/>
    <property type="match status" value="1"/>
</dbReference>
<dbReference type="Proteomes" id="UP001139347">
    <property type="component" value="Unassembled WGS sequence"/>
</dbReference>
<name>A0A9X2B5F9_9BACL</name>
<keyword evidence="2" id="KW-0732">Signal</keyword>
<proteinExistence type="predicted"/>
<dbReference type="PANTHER" id="PTHR43649:SF12">
    <property type="entry name" value="DIACETYLCHITOBIOSE BINDING PROTEIN DASA"/>
    <property type="match status" value="1"/>
</dbReference>
<evidence type="ECO:0000256" key="2">
    <source>
        <dbReference type="SAM" id="SignalP"/>
    </source>
</evidence>
<dbReference type="EMBL" id="JALIRP010000004">
    <property type="protein sequence ID" value="MCJ8012632.1"/>
    <property type="molecule type" value="Genomic_DNA"/>
</dbReference>
<sequence>MKTVKMLSLFLIILLLATSLAACSSKNSEGEQSTNKEQNSAAAGETPKQEDKDKPAGTEPESKNKEQITLKFMAPWGGEFDERVKPFVEEKFPNIKIELISKWVGKQELEETFAAKENPDILLTTGGFEVLKDMELLYPLDDLAKQNNVDLSAFRPGVLESMRVRDPEGENRLLGFPMEDIQVALFYNKSIFDKFGVPYPKDGITWEEVIDLAKKLTGEKDGVKYHGIAKNGLSMPFMELSATGTDPKTGEVLFSKDPKFKKYFDLLDKFRSISGNWDVEKDEDLYFQNQTTAMAILSITNLAGMHGTKGLSFDMVKVPGWADQPDITPNYAPLAVSVNPNSEHLKEAFDVIAFLASKEHQTRLHRHGSPSPLGDPDLAVQFGEDQMSGNNKQYNLKGIYSGTKADPVYSPYGPDALYYGENYVAEKASEFITSKEDVVTFLRKMDEDYTIKLKEKMNKK</sequence>
<dbReference type="RefSeq" id="WP_244725418.1">
    <property type="nucleotide sequence ID" value="NZ_JALIRP010000004.1"/>
</dbReference>
<organism evidence="3 4">
    <name type="scientific">Paenibacillus mangrovi</name>
    <dbReference type="NCBI Taxonomy" id="2931978"/>
    <lineage>
        <taxon>Bacteria</taxon>
        <taxon>Bacillati</taxon>
        <taxon>Bacillota</taxon>
        <taxon>Bacilli</taxon>
        <taxon>Bacillales</taxon>
        <taxon>Paenibacillaceae</taxon>
        <taxon>Paenibacillus</taxon>
    </lineage>
</organism>
<gene>
    <name evidence="3" type="ORF">MUG84_12915</name>
</gene>
<comment type="caution">
    <text evidence="3">The sequence shown here is derived from an EMBL/GenBank/DDBJ whole genome shotgun (WGS) entry which is preliminary data.</text>
</comment>
<evidence type="ECO:0000256" key="1">
    <source>
        <dbReference type="SAM" id="MobiDB-lite"/>
    </source>
</evidence>
<dbReference type="Gene3D" id="3.40.190.10">
    <property type="entry name" value="Periplasmic binding protein-like II"/>
    <property type="match status" value="1"/>
</dbReference>
<feature type="region of interest" description="Disordered" evidence="1">
    <location>
        <begin position="27"/>
        <end position="68"/>
    </location>
</feature>
<feature type="compositionally biased region" description="Polar residues" evidence="1">
    <location>
        <begin position="27"/>
        <end position="41"/>
    </location>
</feature>
<dbReference type="PANTHER" id="PTHR43649">
    <property type="entry name" value="ARABINOSE-BINDING PROTEIN-RELATED"/>
    <property type="match status" value="1"/>
</dbReference>
<dbReference type="PROSITE" id="PS51257">
    <property type="entry name" value="PROKAR_LIPOPROTEIN"/>
    <property type="match status" value="1"/>
</dbReference>
<reference evidence="3" key="1">
    <citation type="submission" date="2022-04" db="EMBL/GenBank/DDBJ databases">
        <title>Paenibacillus mangrovi sp. nov., a novel endophytic bacterium isolated from bark of Kandelia candel.</title>
        <authorList>
            <person name="Tuo L."/>
        </authorList>
    </citation>
    <scope>NUCLEOTIDE SEQUENCE</scope>
    <source>
        <strain evidence="3">KQZ6P-2</strain>
    </source>
</reference>
<feature type="chain" id="PRO_5040835677" evidence="2">
    <location>
        <begin position="22"/>
        <end position="460"/>
    </location>
</feature>
<feature type="signal peptide" evidence="2">
    <location>
        <begin position="1"/>
        <end position="21"/>
    </location>
</feature>
<accession>A0A9X2B5F9</accession>
<dbReference type="InterPro" id="IPR050490">
    <property type="entry name" value="Bact_solute-bd_prot1"/>
</dbReference>
<evidence type="ECO:0000313" key="3">
    <source>
        <dbReference type="EMBL" id="MCJ8012632.1"/>
    </source>
</evidence>
<keyword evidence="4" id="KW-1185">Reference proteome</keyword>
<evidence type="ECO:0000313" key="4">
    <source>
        <dbReference type="Proteomes" id="UP001139347"/>
    </source>
</evidence>
<dbReference type="InterPro" id="IPR006059">
    <property type="entry name" value="SBP"/>
</dbReference>
<dbReference type="SUPFAM" id="SSF53850">
    <property type="entry name" value="Periplasmic binding protein-like II"/>
    <property type="match status" value="1"/>
</dbReference>
<dbReference type="AlphaFoldDB" id="A0A9X2B5F9"/>